<reference evidence="2" key="1">
    <citation type="submission" date="2020-07" db="EMBL/GenBank/DDBJ databases">
        <authorList>
            <person name="Lin J."/>
        </authorList>
    </citation>
    <scope>NUCLEOTIDE SEQUENCE</scope>
</reference>
<gene>
    <name evidence="2" type="ORF">CB5_LOCUS572</name>
</gene>
<protein>
    <submittedName>
        <fullName evidence="2">Uncharacterized protein</fullName>
    </submittedName>
</protein>
<sequence length="299" mass="32896">MDAEMDSAHPNKQNWSFARFGAQNKFWVAQKLSADLIRTGSQFGSMLRAPESGSEKFHIVNIVCVDTWLVVGFEGIVAGLEVFPAVLLVIRDRVAARGIAFESLIELDRDTLYTRLDSSHEYHFGDGRCAFALVSLMPIGLALHGLVVWRATVVGCCCRRLGSRQGRHELEPYQTCRARGTAIASYIGKIPLYTADLLACPENVSRVWRTLVTVLEELRLIQQRKSLWFETSLLSGSALEVVTSEKTASITCHMLKLPDLALGAVVILYRHSIDMTDTPEPSSSAAAVADQDRGKGAVS</sequence>
<name>A0A6V7NFM5_ANACO</name>
<dbReference type="EMBL" id="LR862129">
    <property type="protein sequence ID" value="CAD1817361.1"/>
    <property type="molecule type" value="Genomic_DNA"/>
</dbReference>
<dbReference type="AlphaFoldDB" id="A0A6V7NFM5"/>
<evidence type="ECO:0000313" key="2">
    <source>
        <dbReference type="EMBL" id="CAD1817361.1"/>
    </source>
</evidence>
<feature type="compositionally biased region" description="Basic and acidic residues" evidence="1">
    <location>
        <begin position="290"/>
        <end position="299"/>
    </location>
</feature>
<proteinExistence type="predicted"/>
<organism evidence="2">
    <name type="scientific">Ananas comosus var. bracteatus</name>
    <name type="common">red pineapple</name>
    <dbReference type="NCBI Taxonomy" id="296719"/>
    <lineage>
        <taxon>Eukaryota</taxon>
        <taxon>Viridiplantae</taxon>
        <taxon>Streptophyta</taxon>
        <taxon>Embryophyta</taxon>
        <taxon>Tracheophyta</taxon>
        <taxon>Spermatophyta</taxon>
        <taxon>Magnoliopsida</taxon>
        <taxon>Liliopsida</taxon>
        <taxon>Poales</taxon>
        <taxon>Bromeliaceae</taxon>
        <taxon>Bromelioideae</taxon>
        <taxon>Ananas</taxon>
    </lineage>
</organism>
<feature type="region of interest" description="Disordered" evidence="1">
    <location>
        <begin position="277"/>
        <end position="299"/>
    </location>
</feature>
<accession>A0A6V7NFM5</accession>
<evidence type="ECO:0000256" key="1">
    <source>
        <dbReference type="SAM" id="MobiDB-lite"/>
    </source>
</evidence>